<proteinExistence type="predicted"/>
<dbReference type="OrthoDB" id="1719622at2759"/>
<sequence length="116" mass="12910">MLGMGEPDNRINLPREGYEQDKVSNKYTFREAMSIEALAMAGVDYMECGIDVEAWESRGGLDQPPPHLLAEVEKKGADKIMVVNSELVKAKLLEWAKAVASIMGNASQFEMRDIFS</sequence>
<organism evidence="1 2">
    <name type="scientific">Nyssa sinensis</name>
    <dbReference type="NCBI Taxonomy" id="561372"/>
    <lineage>
        <taxon>Eukaryota</taxon>
        <taxon>Viridiplantae</taxon>
        <taxon>Streptophyta</taxon>
        <taxon>Embryophyta</taxon>
        <taxon>Tracheophyta</taxon>
        <taxon>Spermatophyta</taxon>
        <taxon>Magnoliopsida</taxon>
        <taxon>eudicotyledons</taxon>
        <taxon>Gunneridae</taxon>
        <taxon>Pentapetalae</taxon>
        <taxon>asterids</taxon>
        <taxon>Cornales</taxon>
        <taxon>Nyssaceae</taxon>
        <taxon>Nyssa</taxon>
    </lineage>
</organism>
<dbReference type="EMBL" id="CM018032">
    <property type="protein sequence ID" value="KAA8546801.1"/>
    <property type="molecule type" value="Genomic_DNA"/>
</dbReference>
<evidence type="ECO:0000313" key="1">
    <source>
        <dbReference type="EMBL" id="KAA8546801.1"/>
    </source>
</evidence>
<accession>A0A5J5C007</accession>
<dbReference type="AlphaFoldDB" id="A0A5J5C007"/>
<name>A0A5J5C007_9ASTE</name>
<reference evidence="1 2" key="1">
    <citation type="submission" date="2019-09" db="EMBL/GenBank/DDBJ databases">
        <title>A chromosome-level genome assembly of the Chinese tupelo Nyssa sinensis.</title>
        <authorList>
            <person name="Yang X."/>
            <person name="Kang M."/>
            <person name="Yang Y."/>
            <person name="Xiong H."/>
            <person name="Wang M."/>
            <person name="Zhang Z."/>
            <person name="Wang Z."/>
            <person name="Wu H."/>
            <person name="Ma T."/>
            <person name="Liu J."/>
            <person name="Xi Z."/>
        </authorList>
    </citation>
    <scope>NUCLEOTIDE SEQUENCE [LARGE SCALE GENOMIC DNA]</scope>
    <source>
        <strain evidence="1">J267</strain>
        <tissue evidence="1">Leaf</tissue>
    </source>
</reference>
<evidence type="ECO:0000313" key="2">
    <source>
        <dbReference type="Proteomes" id="UP000325577"/>
    </source>
</evidence>
<protein>
    <submittedName>
        <fullName evidence="1">Uncharacterized protein</fullName>
    </submittedName>
</protein>
<dbReference type="Proteomes" id="UP000325577">
    <property type="component" value="Linkage Group LG1"/>
</dbReference>
<keyword evidence="2" id="KW-1185">Reference proteome</keyword>
<gene>
    <name evidence="1" type="ORF">F0562_003230</name>
</gene>